<dbReference type="RefSeq" id="WP_012827247.1">
    <property type="nucleotide sequence ID" value="NC_013440.1"/>
</dbReference>
<gene>
    <name evidence="2" type="ordered locus">Hoch_2094</name>
</gene>
<dbReference type="STRING" id="502025.Hoch_2094"/>
<reference evidence="2 3" key="1">
    <citation type="journal article" date="2010" name="Stand. Genomic Sci.">
        <title>Complete genome sequence of Haliangium ochraceum type strain (SMP-2).</title>
        <authorList>
            <consortium name="US DOE Joint Genome Institute (JGI-PGF)"/>
            <person name="Ivanova N."/>
            <person name="Daum C."/>
            <person name="Lang E."/>
            <person name="Abt B."/>
            <person name="Kopitz M."/>
            <person name="Saunders E."/>
            <person name="Lapidus A."/>
            <person name="Lucas S."/>
            <person name="Glavina Del Rio T."/>
            <person name="Nolan M."/>
            <person name="Tice H."/>
            <person name="Copeland A."/>
            <person name="Cheng J.F."/>
            <person name="Chen F."/>
            <person name="Bruce D."/>
            <person name="Goodwin L."/>
            <person name="Pitluck S."/>
            <person name="Mavromatis K."/>
            <person name="Pati A."/>
            <person name="Mikhailova N."/>
            <person name="Chen A."/>
            <person name="Palaniappan K."/>
            <person name="Land M."/>
            <person name="Hauser L."/>
            <person name="Chang Y.J."/>
            <person name="Jeffries C.D."/>
            <person name="Detter J.C."/>
            <person name="Brettin T."/>
            <person name="Rohde M."/>
            <person name="Goker M."/>
            <person name="Bristow J."/>
            <person name="Markowitz V."/>
            <person name="Eisen J.A."/>
            <person name="Hugenholtz P."/>
            <person name="Kyrpides N.C."/>
            <person name="Klenk H.P."/>
        </authorList>
    </citation>
    <scope>NUCLEOTIDE SEQUENCE [LARGE SCALE GENOMIC DNA]</scope>
    <source>
        <strain evidence="3">DSM 14365 / CIP 107738 / JCM 11303 / AJ 13395 / SMP-2</strain>
    </source>
</reference>
<proteinExistence type="predicted"/>
<keyword evidence="1" id="KW-0472">Membrane</keyword>
<feature type="transmembrane region" description="Helical" evidence="1">
    <location>
        <begin position="7"/>
        <end position="27"/>
    </location>
</feature>
<accession>D0LGR7</accession>
<dbReference type="AlphaFoldDB" id="D0LGR7"/>
<name>D0LGR7_HALO1</name>
<dbReference type="Proteomes" id="UP000001880">
    <property type="component" value="Chromosome"/>
</dbReference>
<keyword evidence="1" id="KW-1133">Transmembrane helix</keyword>
<evidence type="ECO:0000313" key="3">
    <source>
        <dbReference type="Proteomes" id="UP000001880"/>
    </source>
</evidence>
<dbReference type="HOGENOM" id="CLU_705496_0_0_7"/>
<keyword evidence="1" id="KW-0812">Transmembrane</keyword>
<dbReference type="InterPro" id="IPR029052">
    <property type="entry name" value="Metallo-depent_PP-like"/>
</dbReference>
<evidence type="ECO:0000256" key="1">
    <source>
        <dbReference type="SAM" id="Phobius"/>
    </source>
</evidence>
<protein>
    <submittedName>
        <fullName evidence="2">Uncharacterized protein</fullName>
    </submittedName>
</protein>
<keyword evidence="3" id="KW-1185">Reference proteome</keyword>
<evidence type="ECO:0000313" key="2">
    <source>
        <dbReference type="EMBL" id="ACY14639.1"/>
    </source>
</evidence>
<dbReference type="KEGG" id="hoh:Hoch_2094"/>
<dbReference type="SUPFAM" id="SSF56300">
    <property type="entry name" value="Metallo-dependent phosphatases"/>
    <property type="match status" value="1"/>
</dbReference>
<dbReference type="EMBL" id="CP001804">
    <property type="protein sequence ID" value="ACY14639.1"/>
    <property type="molecule type" value="Genomic_DNA"/>
</dbReference>
<sequence length="391" mass="40595">MSKHRLRLGLLAGALVAAAALLVWFYWPQDTATLRERQHGQALARALRGGFEVAGQMRAPYRCARMRAASDEVENIAVPVTIPGGPPAARTGPTLRVESDDAGTLNVAVVADAHGSPAALPALRGAFIEAEVDMVISLGGMGSDRDSIARTLGLLAAGVSPSAASEESAASWLLVALPGDWEPVSAHRAAVADMAGRGVVDGSAVRLVRWGGLALATLPGAPAVGRLLAAEQGCLFTPEDATNALALLDQERDKDAPGLRILASHVPPYQGPTGLRPGAGLATDVGQTGVEVGAPVLSELLQTSDIDLVLHGLVGPHPDDDRRAHPLAAKELLTLAAGVLDPLHGLVEESVNLAAPELRAARPPMALLLSIPRARSGRITWRWIPLERAPG</sequence>
<organism evidence="2 3">
    <name type="scientific">Haliangium ochraceum (strain DSM 14365 / JCM 11303 / SMP-2)</name>
    <dbReference type="NCBI Taxonomy" id="502025"/>
    <lineage>
        <taxon>Bacteria</taxon>
        <taxon>Pseudomonadati</taxon>
        <taxon>Myxococcota</taxon>
        <taxon>Polyangia</taxon>
        <taxon>Haliangiales</taxon>
        <taxon>Kofleriaceae</taxon>
        <taxon>Haliangium</taxon>
    </lineage>
</organism>